<comment type="caution">
    <text evidence="7">The sequence shown here is derived from an EMBL/GenBank/DDBJ whole genome shotgun (WGS) entry which is preliminary data.</text>
</comment>
<keyword evidence="5 6" id="KW-0472">Membrane</keyword>
<dbReference type="SUPFAM" id="SSF103473">
    <property type="entry name" value="MFS general substrate transporter"/>
    <property type="match status" value="1"/>
</dbReference>
<dbReference type="Pfam" id="PF07690">
    <property type="entry name" value="MFS_1"/>
    <property type="match status" value="1"/>
</dbReference>
<dbReference type="InterPro" id="IPR011701">
    <property type="entry name" value="MFS"/>
</dbReference>
<evidence type="ECO:0000256" key="1">
    <source>
        <dbReference type="ARBA" id="ARBA00004651"/>
    </source>
</evidence>
<protein>
    <submittedName>
        <fullName evidence="7">MFS transporter</fullName>
    </submittedName>
</protein>
<accession>A0ABV9X9L7</accession>
<dbReference type="Gene3D" id="1.20.1250.20">
    <property type="entry name" value="MFS general substrate transporter like domains"/>
    <property type="match status" value="1"/>
</dbReference>
<feature type="transmembrane region" description="Helical" evidence="6">
    <location>
        <begin position="244"/>
        <end position="263"/>
    </location>
</feature>
<keyword evidence="2" id="KW-1003">Cell membrane</keyword>
<evidence type="ECO:0000256" key="6">
    <source>
        <dbReference type="SAM" id="Phobius"/>
    </source>
</evidence>
<proteinExistence type="predicted"/>
<dbReference type="PANTHER" id="PTHR23513">
    <property type="entry name" value="INTEGRAL MEMBRANE EFFLUX PROTEIN-RELATED"/>
    <property type="match status" value="1"/>
</dbReference>
<comment type="subcellular location">
    <subcellularLocation>
        <location evidence="1">Cell membrane</location>
        <topology evidence="1">Multi-pass membrane protein</topology>
    </subcellularLocation>
</comment>
<feature type="transmembrane region" description="Helical" evidence="6">
    <location>
        <begin position="211"/>
        <end position="232"/>
    </location>
</feature>
<keyword evidence="8" id="KW-1185">Reference proteome</keyword>
<feature type="transmembrane region" description="Helical" evidence="6">
    <location>
        <begin position="134"/>
        <end position="154"/>
    </location>
</feature>
<evidence type="ECO:0000256" key="4">
    <source>
        <dbReference type="ARBA" id="ARBA00022989"/>
    </source>
</evidence>
<dbReference type="CDD" id="cd06173">
    <property type="entry name" value="MFS_MefA_like"/>
    <property type="match status" value="1"/>
</dbReference>
<name>A0ABV9X9L7_9ACTN</name>
<feature type="transmembrane region" description="Helical" evidence="6">
    <location>
        <begin position="67"/>
        <end position="87"/>
    </location>
</feature>
<evidence type="ECO:0000313" key="7">
    <source>
        <dbReference type="EMBL" id="MFC5020920.1"/>
    </source>
</evidence>
<gene>
    <name evidence="7" type="ORF">ACFPM3_01990</name>
</gene>
<reference evidence="8" key="1">
    <citation type="journal article" date="2019" name="Int. J. Syst. Evol. Microbiol.">
        <title>The Global Catalogue of Microorganisms (GCM) 10K type strain sequencing project: providing services to taxonomists for standard genome sequencing and annotation.</title>
        <authorList>
            <consortium name="The Broad Institute Genomics Platform"/>
            <consortium name="The Broad Institute Genome Sequencing Center for Infectious Disease"/>
            <person name="Wu L."/>
            <person name="Ma J."/>
        </authorList>
    </citation>
    <scope>NUCLEOTIDE SEQUENCE [LARGE SCALE GENOMIC DNA]</scope>
    <source>
        <strain evidence="8">CGMCC 4.1648</strain>
    </source>
</reference>
<feature type="transmembrane region" description="Helical" evidence="6">
    <location>
        <begin position="330"/>
        <end position="350"/>
    </location>
</feature>
<sequence>MRAFWLLTGASAVSTIGNTFLYIAIPWALLESTDSSLLAVLSVAAQTAPYLAAPFLGPLIDRYDRRVLFAAGELIQGAAVAVIPLLLAHDQVAAVFVSLFVLGLANVVSDVAGDYGLIPALVPRERLDKASSQFTSILLVARFVGPALAGFTIAAVGTTWALEIDAATFLLTALTVVFMPKAEPQAVTASLGTMLKEGIAYFRARPDLRRLTMAVALYNLGAGALEPTLLAVGGDQWNWDPTALGVAVSFGAVAAALGAWLSPRALRGGDRHRQITLWLAVAALGSAGLLVDVPLAVVAGFCVLCLGEGGVNAATMAYRQQQIPDELSGRVNAVIRTFITGAVPVSALLLGVTSRLTGSLQIFLPVTLTALLAVAVWAWGRGRDTTRPAPADEPAITTEARG</sequence>
<feature type="transmembrane region" description="Helical" evidence="6">
    <location>
        <begin position="362"/>
        <end position="380"/>
    </location>
</feature>
<dbReference type="RefSeq" id="WP_345691943.1">
    <property type="nucleotide sequence ID" value="NZ_BAABIT010000001.1"/>
</dbReference>
<organism evidence="7 8">
    <name type="scientific">Streptomyces coeruleoprunus</name>
    <dbReference type="NCBI Taxonomy" id="285563"/>
    <lineage>
        <taxon>Bacteria</taxon>
        <taxon>Bacillati</taxon>
        <taxon>Actinomycetota</taxon>
        <taxon>Actinomycetes</taxon>
        <taxon>Kitasatosporales</taxon>
        <taxon>Streptomycetaceae</taxon>
        <taxon>Streptomyces</taxon>
    </lineage>
</organism>
<feature type="transmembrane region" description="Helical" evidence="6">
    <location>
        <begin position="160"/>
        <end position="179"/>
    </location>
</feature>
<feature type="transmembrane region" description="Helical" evidence="6">
    <location>
        <begin position="275"/>
        <end position="291"/>
    </location>
</feature>
<evidence type="ECO:0000313" key="8">
    <source>
        <dbReference type="Proteomes" id="UP001595829"/>
    </source>
</evidence>
<evidence type="ECO:0000256" key="5">
    <source>
        <dbReference type="ARBA" id="ARBA00023136"/>
    </source>
</evidence>
<feature type="transmembrane region" description="Helical" evidence="6">
    <location>
        <begin position="93"/>
        <end position="113"/>
    </location>
</feature>
<keyword evidence="3 6" id="KW-0812">Transmembrane</keyword>
<feature type="transmembrane region" description="Helical" evidence="6">
    <location>
        <begin position="37"/>
        <end position="60"/>
    </location>
</feature>
<dbReference type="EMBL" id="JBHSJD010000001">
    <property type="protein sequence ID" value="MFC5020920.1"/>
    <property type="molecule type" value="Genomic_DNA"/>
</dbReference>
<evidence type="ECO:0000256" key="2">
    <source>
        <dbReference type="ARBA" id="ARBA00022475"/>
    </source>
</evidence>
<evidence type="ECO:0000256" key="3">
    <source>
        <dbReference type="ARBA" id="ARBA00022692"/>
    </source>
</evidence>
<keyword evidence="4 6" id="KW-1133">Transmembrane helix</keyword>
<dbReference type="InterPro" id="IPR036259">
    <property type="entry name" value="MFS_trans_sf"/>
</dbReference>
<feature type="transmembrane region" description="Helical" evidence="6">
    <location>
        <begin position="297"/>
        <end position="318"/>
    </location>
</feature>
<dbReference type="Proteomes" id="UP001595829">
    <property type="component" value="Unassembled WGS sequence"/>
</dbReference>
<dbReference type="PANTHER" id="PTHR23513:SF11">
    <property type="entry name" value="STAPHYLOFERRIN A TRANSPORTER"/>
    <property type="match status" value="1"/>
</dbReference>